<comment type="caution">
    <text evidence="2">The sequence shown here is derived from an EMBL/GenBank/DDBJ whole genome shotgun (WGS) entry which is preliminary data.</text>
</comment>
<dbReference type="RefSeq" id="WP_032516493.1">
    <property type="nucleotide sequence ID" value="NZ_JNAO01000013.1"/>
</dbReference>
<protein>
    <recommendedName>
        <fullName evidence="4">SAM-dependent methyltransferase</fullName>
    </recommendedName>
</protein>
<evidence type="ECO:0008006" key="4">
    <source>
        <dbReference type="Google" id="ProtNLM"/>
    </source>
</evidence>
<gene>
    <name evidence="2" type="ORF">EU98_1876</name>
</gene>
<name>A0A0A2AIT1_PROMR</name>
<keyword evidence="1" id="KW-0472">Membrane</keyword>
<reference evidence="3" key="1">
    <citation type="journal article" date="2014" name="Sci. Data">
        <title>Genomes of diverse isolates of the marine cyanobacterium Prochlorococcus.</title>
        <authorList>
            <person name="Biller S."/>
            <person name="Berube P."/>
            <person name="Thompson J."/>
            <person name="Kelly L."/>
            <person name="Roggensack S."/>
            <person name="Awad L."/>
            <person name="Roache-Johnson K."/>
            <person name="Ding H."/>
            <person name="Giovannoni S.J."/>
            <person name="Moore L.R."/>
            <person name="Chisholm S.W."/>
        </authorList>
    </citation>
    <scope>NUCLEOTIDE SEQUENCE [LARGE SCALE GENOMIC DNA]</scope>
    <source>
        <strain evidence="3">MIT 9314</strain>
    </source>
</reference>
<accession>A0A0A2AIT1</accession>
<evidence type="ECO:0000313" key="3">
    <source>
        <dbReference type="Proteomes" id="UP000030533"/>
    </source>
</evidence>
<dbReference type="STRING" id="167548.EU98_1876"/>
<keyword evidence="1" id="KW-1133">Transmembrane helix</keyword>
<sequence>MEKFKEIKKRFSREIEKNKICISKNPKGTDIVWPKSYSDLYYMDSFCKIYNQNKSPVIIQINESNKIINNLWNSFFKSPVIKNEILSTAKSFDIFMESYKDFLFDIVIIKKYKNIEDINYVINFLKSKLKKNGVIIVENISSDIKSVTNIFFEHSCKIFDFRFNRFLIDNCIIEIKRYSHKKKRILIIKFLPRYIFHLLVELTYNYFYILKQLTN</sequence>
<evidence type="ECO:0000313" key="2">
    <source>
        <dbReference type="EMBL" id="KGG00344.1"/>
    </source>
</evidence>
<keyword evidence="1" id="KW-0812">Transmembrane</keyword>
<organism evidence="2 3">
    <name type="scientific">Prochlorococcus marinus str. MIT 9314</name>
    <dbReference type="NCBI Taxonomy" id="167548"/>
    <lineage>
        <taxon>Bacteria</taxon>
        <taxon>Bacillati</taxon>
        <taxon>Cyanobacteriota</taxon>
        <taxon>Cyanophyceae</taxon>
        <taxon>Synechococcales</taxon>
        <taxon>Prochlorococcaceae</taxon>
        <taxon>Prochlorococcus</taxon>
    </lineage>
</organism>
<evidence type="ECO:0000256" key="1">
    <source>
        <dbReference type="SAM" id="Phobius"/>
    </source>
</evidence>
<proteinExistence type="predicted"/>
<dbReference type="AlphaFoldDB" id="A0A0A2AIT1"/>
<feature type="transmembrane region" description="Helical" evidence="1">
    <location>
        <begin position="186"/>
        <end position="209"/>
    </location>
</feature>
<dbReference type="Proteomes" id="UP000030533">
    <property type="component" value="Unassembled WGS sequence"/>
</dbReference>
<dbReference type="EMBL" id="JNAO01000013">
    <property type="protein sequence ID" value="KGG00344.1"/>
    <property type="molecule type" value="Genomic_DNA"/>
</dbReference>